<comment type="subcellular location">
    <subcellularLocation>
        <location evidence="1">Golgi apparatus</location>
    </subcellularLocation>
</comment>
<evidence type="ECO:0000256" key="2">
    <source>
        <dbReference type="ARBA" id="ARBA00023034"/>
    </source>
</evidence>
<evidence type="ECO:0000256" key="3">
    <source>
        <dbReference type="ARBA" id="ARBA00023054"/>
    </source>
</evidence>
<evidence type="ECO:0000256" key="5">
    <source>
        <dbReference type="SAM" id="MobiDB-lite"/>
    </source>
</evidence>
<feature type="coiled-coil region" evidence="4">
    <location>
        <begin position="168"/>
        <end position="262"/>
    </location>
</feature>
<dbReference type="EMBL" id="KN817518">
    <property type="protein sequence ID" value="KJA29774.1"/>
    <property type="molecule type" value="Genomic_DNA"/>
</dbReference>
<dbReference type="AlphaFoldDB" id="A0A0D2PG62"/>
<evidence type="ECO:0000256" key="4">
    <source>
        <dbReference type="SAM" id="Coils"/>
    </source>
</evidence>
<feature type="compositionally biased region" description="Basic and acidic residues" evidence="5">
    <location>
        <begin position="406"/>
        <end position="425"/>
    </location>
</feature>
<feature type="domain" description="Up-regulated during septation protein 1" evidence="6">
    <location>
        <begin position="1"/>
        <end position="110"/>
    </location>
</feature>
<feature type="coiled-coil region" evidence="4">
    <location>
        <begin position="292"/>
        <end position="334"/>
    </location>
</feature>
<evidence type="ECO:0000313" key="8">
    <source>
        <dbReference type="Proteomes" id="UP000054270"/>
    </source>
</evidence>
<gene>
    <name evidence="7" type="ORF">HYPSUDRAFT_31769</name>
</gene>
<dbReference type="GO" id="GO:0007030">
    <property type="term" value="P:Golgi organization"/>
    <property type="evidence" value="ECO:0007669"/>
    <property type="project" value="TreeGrafter"/>
</dbReference>
<protein>
    <recommendedName>
        <fullName evidence="6">Up-regulated during septation protein 1 domain-containing protein</fullName>
    </recommendedName>
</protein>
<feature type="region of interest" description="Disordered" evidence="5">
    <location>
        <begin position="406"/>
        <end position="440"/>
    </location>
</feature>
<dbReference type="InterPro" id="IPR029191">
    <property type="entry name" value="Uds1"/>
</dbReference>
<reference evidence="8" key="1">
    <citation type="submission" date="2014-04" db="EMBL/GenBank/DDBJ databases">
        <title>Evolutionary Origins and Diversification of the Mycorrhizal Mutualists.</title>
        <authorList>
            <consortium name="DOE Joint Genome Institute"/>
            <consortium name="Mycorrhizal Genomics Consortium"/>
            <person name="Kohler A."/>
            <person name="Kuo A."/>
            <person name="Nagy L.G."/>
            <person name="Floudas D."/>
            <person name="Copeland A."/>
            <person name="Barry K.W."/>
            <person name="Cichocki N."/>
            <person name="Veneault-Fourrey C."/>
            <person name="LaButti K."/>
            <person name="Lindquist E.A."/>
            <person name="Lipzen A."/>
            <person name="Lundell T."/>
            <person name="Morin E."/>
            <person name="Murat C."/>
            <person name="Riley R."/>
            <person name="Ohm R."/>
            <person name="Sun H."/>
            <person name="Tunlid A."/>
            <person name="Henrissat B."/>
            <person name="Grigoriev I.V."/>
            <person name="Hibbett D.S."/>
            <person name="Martin F."/>
        </authorList>
    </citation>
    <scope>NUCLEOTIDE SEQUENCE [LARGE SCALE GENOMIC DNA]</scope>
    <source>
        <strain evidence="8">FD-334 SS-4</strain>
    </source>
</reference>
<dbReference type="OrthoDB" id="5569911at2759"/>
<dbReference type="Proteomes" id="UP000054270">
    <property type="component" value="Unassembled WGS sequence"/>
</dbReference>
<organism evidence="7 8">
    <name type="scientific">Hypholoma sublateritium (strain FD-334 SS-4)</name>
    <dbReference type="NCBI Taxonomy" id="945553"/>
    <lineage>
        <taxon>Eukaryota</taxon>
        <taxon>Fungi</taxon>
        <taxon>Dikarya</taxon>
        <taxon>Basidiomycota</taxon>
        <taxon>Agaricomycotina</taxon>
        <taxon>Agaricomycetes</taxon>
        <taxon>Agaricomycetidae</taxon>
        <taxon>Agaricales</taxon>
        <taxon>Agaricineae</taxon>
        <taxon>Strophariaceae</taxon>
        <taxon>Hypholoma</taxon>
    </lineage>
</organism>
<feature type="region of interest" description="Disordered" evidence="5">
    <location>
        <begin position="467"/>
        <end position="503"/>
    </location>
</feature>
<sequence length="727" mass="79132">MASEAVIDSREFAILGAEEVDELKKEHQVLSARLEAMSKKLARETKIRDAALSLSKVNAAHKKVSRQTAEQLDAASVRVDSAQRDLSQVSSRASDVHRRLMEHRAAVLSFSVRSLERKIAGDDSGYESSNRSTLLSPPMPASPAGRFDGAHLFAGHADAVVPKRHLSADAAAAELATLEDRLRAAQAEAVKKESEMLRELSMVQLEKQEVETLMGMDLQAAEDTIVALEKEIPRLESLDAEIKALREERTRWEDERSALRAQVESTQALLRDMATQNDGTAARELAVKDAEIGSLRTELAAAREDAERAEDERTDDLARLHEELDSEREEAQVELSAGRAALQTLVSTYGVALFTRDASLEGLVGAIGTHLATLQSKLTEGEAVKRRLEDDVRAGLDRREALGRELEDARRDRDAARRETLEARPRAQSNAVPPPTASVPADVDATRIISLLQPLWAILPSPEARAAKFGGGSTRSFRAGSPTPSSPSPSSPGGPGAGGVVSSLSDLDVRSLKTLYNAKDAGAVPPSPRGTSFSIEAFVARVNALVADDRALIERLLRFAQAHDLLKKNAERAQKLAQEGTHALETYQKQVRVLEERGTAAAARASAMQDELELLHDTIERTTNEKRELERLAAEQAAECTALTAANDTLSGRALALAEEAAQAPERVRRVLETQLAEVRKELIQAQDEVDAMRTSEQSQRIALLDELNSMQTENAALRAQLRAAKK</sequence>
<dbReference type="PANTHER" id="PTHR18921">
    <property type="entry name" value="MYOSIN HEAVY CHAIN - RELATED"/>
    <property type="match status" value="1"/>
</dbReference>
<keyword evidence="2" id="KW-0333">Golgi apparatus</keyword>
<evidence type="ECO:0000313" key="7">
    <source>
        <dbReference type="EMBL" id="KJA29774.1"/>
    </source>
</evidence>
<dbReference type="OMA" id="FFAGHSD"/>
<dbReference type="GO" id="GO:0006888">
    <property type="term" value="P:endoplasmic reticulum to Golgi vesicle-mediated transport"/>
    <property type="evidence" value="ECO:0007669"/>
    <property type="project" value="TreeGrafter"/>
</dbReference>
<evidence type="ECO:0000256" key="1">
    <source>
        <dbReference type="ARBA" id="ARBA00004555"/>
    </source>
</evidence>
<accession>A0A0D2PG62</accession>
<dbReference type="Pfam" id="PF15456">
    <property type="entry name" value="Uds1"/>
    <property type="match status" value="1"/>
</dbReference>
<proteinExistence type="predicted"/>
<dbReference type="GO" id="GO:0031267">
    <property type="term" value="F:small GTPase binding"/>
    <property type="evidence" value="ECO:0007669"/>
    <property type="project" value="TreeGrafter"/>
</dbReference>
<evidence type="ECO:0000259" key="6">
    <source>
        <dbReference type="Pfam" id="PF15456"/>
    </source>
</evidence>
<dbReference type="STRING" id="945553.A0A0D2PG62"/>
<dbReference type="PANTHER" id="PTHR18921:SF2">
    <property type="entry name" value="THYROID RECEPTOR-INTERACTING PROTEIN 11"/>
    <property type="match status" value="1"/>
</dbReference>
<keyword evidence="8" id="KW-1185">Reference proteome</keyword>
<dbReference type="GO" id="GO:0005794">
    <property type="term" value="C:Golgi apparatus"/>
    <property type="evidence" value="ECO:0007669"/>
    <property type="project" value="UniProtKB-SubCell"/>
</dbReference>
<keyword evidence="3 4" id="KW-0175">Coiled coil</keyword>
<feature type="coiled-coil region" evidence="4">
    <location>
        <begin position="577"/>
        <end position="639"/>
    </location>
</feature>
<name>A0A0D2PG62_HYPSF</name>
<feature type="coiled-coil region" evidence="4">
    <location>
        <begin position="669"/>
        <end position="721"/>
    </location>
</feature>